<evidence type="ECO:0000259" key="2">
    <source>
        <dbReference type="PROSITE" id="PS51762"/>
    </source>
</evidence>
<dbReference type="Pfam" id="PF00722">
    <property type="entry name" value="Glyco_hydro_16"/>
    <property type="match status" value="1"/>
</dbReference>
<comment type="caution">
    <text evidence="3">The sequence shown here is derived from an EMBL/GenBank/DDBJ whole genome shotgun (WGS) entry which is preliminary data.</text>
</comment>
<dbReference type="PANTHER" id="PTHR10963:SF55">
    <property type="entry name" value="GLYCOSIDE HYDROLASE FAMILY 16 PROTEIN"/>
    <property type="match status" value="1"/>
</dbReference>
<dbReference type="InterPro" id="IPR050546">
    <property type="entry name" value="Glycosyl_Hydrlase_16"/>
</dbReference>
<dbReference type="EMBL" id="JAOSLC020000003">
    <property type="protein sequence ID" value="MDD7914391.1"/>
    <property type="molecule type" value="Genomic_DNA"/>
</dbReference>
<evidence type="ECO:0000313" key="4">
    <source>
        <dbReference type="Proteomes" id="UP001151478"/>
    </source>
</evidence>
<dbReference type="PROSITE" id="PS51257">
    <property type="entry name" value="PROKAR_LIPOPROTEIN"/>
    <property type="match status" value="1"/>
</dbReference>
<dbReference type="PANTHER" id="PTHR10963">
    <property type="entry name" value="GLYCOSYL HYDROLASE-RELATED"/>
    <property type="match status" value="1"/>
</dbReference>
<dbReference type="InterPro" id="IPR000757">
    <property type="entry name" value="Beta-glucanase-like"/>
</dbReference>
<sequence length="560" mass="60599">MKNFKNIYIVLFSMLIAFYGCQENDSSFGDIVTPSNIVITAEIVGQDVNDPALVYGDGSGKVNFTASATNASSFVYYFDGVVDTDNGPSGIYNNKVLSKSGINTYTVVVKANGTGGASSTASINIEVYSAFSDPDSENFLSGSNIGDSKKWYWQADKDVHVGLGPVEDDYGNGEFAYEAWWNGIKAWDAEKGCMYDNEFVFTKTADGLTFEQTIGPAFIPGTYAGHIGVGGDQCHDDNVATTMFGVKNVSFAPSTSKAATVGSYNNEPYKGTSFKISDGGFMGWYVGASTYDIISITNDELIVRVIEDPASGSGAAWYHKFTSTKPTQGANYTYNNLVWEDDFNTDGAPDATKWTNDLGAGGWGNGELQDYKTENAVVEGGSLKITAKKDASGNYTSSRLKSQGLYKFTYGRVEVKAKLPAAQGTWPAIWMLGSNFPTVGWPQSGEIDIMEQTGADKNTTLGTCHWFDTASGTKADYGETTSVSNASSEFHLYTLEWTDTAIKIYVDDVKFYELTNNADLPFNADFFLILNVAMGGSLGGTIDPAFTEDSMEIDYVKVFQ</sequence>
<dbReference type="GO" id="GO:0016787">
    <property type="term" value="F:hydrolase activity"/>
    <property type="evidence" value="ECO:0007669"/>
    <property type="project" value="UniProtKB-KW"/>
</dbReference>
<keyword evidence="3" id="KW-0378">Hydrolase</keyword>
<protein>
    <submittedName>
        <fullName evidence="3">Glycoside hydrolase family 16 protein</fullName>
    </submittedName>
</protein>
<feature type="domain" description="GH16" evidence="2">
    <location>
        <begin position="332"/>
        <end position="560"/>
    </location>
</feature>
<gene>
    <name evidence="3" type="ORF">N5A56_008150</name>
</gene>
<dbReference type="InterPro" id="IPR013320">
    <property type="entry name" value="ConA-like_dom_sf"/>
</dbReference>
<dbReference type="SUPFAM" id="SSF49899">
    <property type="entry name" value="Concanavalin A-like lectins/glucanases"/>
    <property type="match status" value="1"/>
</dbReference>
<dbReference type="Gene3D" id="2.60.120.200">
    <property type="match status" value="1"/>
</dbReference>
<evidence type="ECO:0000313" key="3">
    <source>
        <dbReference type="EMBL" id="MDD7914391.1"/>
    </source>
</evidence>
<comment type="similarity">
    <text evidence="1">Belongs to the glycosyl hydrolase 16 family.</text>
</comment>
<dbReference type="PROSITE" id="PS51762">
    <property type="entry name" value="GH16_2"/>
    <property type="match status" value="1"/>
</dbReference>
<dbReference type="CDD" id="cd08023">
    <property type="entry name" value="GH16_laminarinase_like"/>
    <property type="match status" value="1"/>
</dbReference>
<accession>A0ABT5S8F0</accession>
<organism evidence="3 4">
    <name type="scientific">Polaribacter ponticola</name>
    <dbReference type="NCBI Taxonomy" id="2978475"/>
    <lineage>
        <taxon>Bacteria</taxon>
        <taxon>Pseudomonadati</taxon>
        <taxon>Bacteroidota</taxon>
        <taxon>Flavobacteriia</taxon>
        <taxon>Flavobacteriales</taxon>
        <taxon>Flavobacteriaceae</taxon>
    </lineage>
</organism>
<name>A0ABT5S8F0_9FLAO</name>
<evidence type="ECO:0000256" key="1">
    <source>
        <dbReference type="ARBA" id="ARBA00006865"/>
    </source>
</evidence>
<keyword evidence="4" id="KW-1185">Reference proteome</keyword>
<reference evidence="3" key="1">
    <citation type="submission" date="2023-02" db="EMBL/GenBank/DDBJ databases">
        <title>Polaribacter ponticola sp. nov., isolated from seawater.</title>
        <authorList>
            <person name="Baek J.H."/>
            <person name="Kim J.M."/>
            <person name="Choi D.G."/>
            <person name="Jeon C.O."/>
        </authorList>
    </citation>
    <scope>NUCLEOTIDE SEQUENCE</scope>
    <source>
        <strain evidence="3">MSW5</strain>
    </source>
</reference>
<dbReference type="RefSeq" id="WP_265725012.1">
    <property type="nucleotide sequence ID" value="NZ_JAOSLC020000003.1"/>
</dbReference>
<proteinExistence type="inferred from homology"/>
<dbReference type="Proteomes" id="UP001151478">
    <property type="component" value="Unassembled WGS sequence"/>
</dbReference>